<organism evidence="2">
    <name type="scientific">uncultured Gemmatimonadota bacterium</name>
    <dbReference type="NCBI Taxonomy" id="203437"/>
    <lineage>
        <taxon>Bacteria</taxon>
        <taxon>Pseudomonadati</taxon>
        <taxon>Gemmatimonadota</taxon>
        <taxon>environmental samples</taxon>
    </lineage>
</organism>
<feature type="compositionally biased region" description="Basic residues" evidence="1">
    <location>
        <begin position="80"/>
        <end position="91"/>
    </location>
</feature>
<feature type="compositionally biased region" description="Basic residues" evidence="1">
    <location>
        <begin position="311"/>
        <end position="323"/>
    </location>
</feature>
<protein>
    <submittedName>
        <fullName evidence="2">AAA family ATPase Cdc48</fullName>
    </submittedName>
</protein>
<reference evidence="2" key="1">
    <citation type="submission" date="2020-02" db="EMBL/GenBank/DDBJ databases">
        <authorList>
            <person name="Meier V. D."/>
        </authorList>
    </citation>
    <scope>NUCLEOTIDE SEQUENCE</scope>
    <source>
        <strain evidence="2">AVDCRST_MAG89</strain>
    </source>
</reference>
<evidence type="ECO:0000313" key="2">
    <source>
        <dbReference type="EMBL" id="CAA9363285.1"/>
    </source>
</evidence>
<sequence length="561" mass="59226">AGSGAAGTARQGYPGAGAGRQGPGRGQGRGAAGAQDLRPAGRRRGRGGRDHRQAHHGRAGPSALSRGRGAGPDSPGRPAARQRRRGHRRPRAGAQGRHEGRAPHHHRPRPAQHAADGLRRRAAAHALPPARGHGRRDLHLRLPARRDAGYGPESPSRRHPADAAPENHLRPAGGAASRGRHHSARCGAGGGRDGDRAASRVRGSHGAAQRRRHIRGHRRAGRDDRAGSRDDRAPAEAPRALPAAGDRSAQGRAPPWPSGHGQDADRPGRGRRGRRAVLSHRRARDHGPLSRRKRAAAARRVRAGAEERALYRLHRRDRQHRPQARGGHGRGGAPHRGPAADADGRAGAAAERGGDRRHQPAQRARRGAAPAGALRPRDRHRGARHGGPARDPFHPHARHAASRRRGPGRDRPHHLRLRGCRHVGAGARGGHRNAAAPPAQHRPGPRRDPAGDPGAADRLPRRLHQRPEAGAAVGGARDHDPGARRGMGGHRRAGAGPDAAARGGGAAAEAPGRVPPPGHPPRARLSALRAPGHGQDADRQGRGARVRGQLHRRQVVGPAEL</sequence>
<dbReference type="AlphaFoldDB" id="A0A6J4MLV2"/>
<feature type="compositionally biased region" description="Basic residues" evidence="1">
    <location>
        <begin position="542"/>
        <end position="554"/>
    </location>
</feature>
<accession>A0A6J4MLV2</accession>
<proteinExistence type="predicted"/>
<feature type="compositionally biased region" description="Basic and acidic residues" evidence="1">
    <location>
        <begin position="221"/>
        <end position="234"/>
    </location>
</feature>
<evidence type="ECO:0000256" key="1">
    <source>
        <dbReference type="SAM" id="MobiDB-lite"/>
    </source>
</evidence>
<dbReference type="EMBL" id="CADCTV010000820">
    <property type="protein sequence ID" value="CAA9363285.1"/>
    <property type="molecule type" value="Genomic_DNA"/>
</dbReference>
<feature type="non-terminal residue" evidence="2">
    <location>
        <position position="1"/>
    </location>
</feature>
<feature type="compositionally biased region" description="Gly residues" evidence="1">
    <location>
        <begin position="14"/>
        <end position="31"/>
    </location>
</feature>
<feature type="compositionally biased region" description="Low complexity" evidence="1">
    <location>
        <begin position="335"/>
        <end position="351"/>
    </location>
</feature>
<feature type="compositionally biased region" description="Basic and acidic residues" evidence="1">
    <location>
        <begin position="155"/>
        <end position="169"/>
    </location>
</feature>
<feature type="compositionally biased region" description="Basic residues" evidence="1">
    <location>
        <begin position="208"/>
        <end position="220"/>
    </location>
</feature>
<feature type="compositionally biased region" description="Basic residues" evidence="1">
    <location>
        <begin position="269"/>
        <end position="302"/>
    </location>
</feature>
<feature type="compositionally biased region" description="Low complexity" evidence="1">
    <location>
        <begin position="235"/>
        <end position="246"/>
    </location>
</feature>
<feature type="compositionally biased region" description="Basic and acidic residues" evidence="1">
    <location>
        <begin position="135"/>
        <end position="148"/>
    </location>
</feature>
<feature type="non-terminal residue" evidence="2">
    <location>
        <position position="561"/>
    </location>
</feature>
<name>A0A6J4MLV2_9BACT</name>
<gene>
    <name evidence="2" type="ORF">AVDCRST_MAG89-3895</name>
</gene>
<feature type="region of interest" description="Disordered" evidence="1">
    <location>
        <begin position="1"/>
        <end position="561"/>
    </location>
</feature>
<feature type="compositionally biased region" description="Basic residues" evidence="1">
    <location>
        <begin position="395"/>
        <end position="421"/>
    </location>
</feature>
<feature type="compositionally biased region" description="Low complexity" evidence="1">
    <location>
        <begin position="494"/>
        <end position="512"/>
    </location>
</feature>